<proteinExistence type="predicted"/>
<dbReference type="RefSeq" id="WP_380899885.1">
    <property type="nucleotide sequence ID" value="NZ_JBHUEG010000002.1"/>
</dbReference>
<sequence length="401" mass="44357">MLEVVLYDRAAWREHLLPFVYTRPVGDLRVGILTLREKWQLFLEASSSFYTSSYLTQKFQAPGQADVYLAIRANICPSLELVQALKQLEEGSVLLRGTEWIAYKIAIWDDERIISKLKKVMFHGEVEQIRYLEDIFLKNRVQLGIDYVLLTEGKTSALIDNSNVLFGDQLFVGEGVDMKCCTLNTTEGPIYIDDGAILEEGAHLKGPISIGRNARVKMGTRLYSNVTIGPGATVGGEVNNTVMWGDCAKGHDGYLGCAVIGEGCNIGAGSSNSNLQNNWSAVKVYDYGVGGWRSTGITKVGTFMGDFSMCGINSSITTGCVIGVGAQVAMSNIIPKFVADFSWITDQKKEAYDWRKFETMMHARAALKRGDFDAGHTMVLAEVFQITAQEREKFISTKTKK</sequence>
<reference evidence="4" key="1">
    <citation type="journal article" date="2019" name="Int. J. Syst. Evol. Microbiol.">
        <title>The Global Catalogue of Microorganisms (GCM) 10K type strain sequencing project: providing services to taxonomists for standard genome sequencing and annotation.</title>
        <authorList>
            <consortium name="The Broad Institute Genomics Platform"/>
            <consortium name="The Broad Institute Genome Sequencing Center for Infectious Disease"/>
            <person name="Wu L."/>
            <person name="Ma J."/>
        </authorList>
    </citation>
    <scope>NUCLEOTIDE SEQUENCE [LARGE SCALE GENOMIC DNA]</scope>
    <source>
        <strain evidence="4">KCTC 42662</strain>
    </source>
</reference>
<accession>A0ABW5KBG7</accession>
<evidence type="ECO:0000256" key="2">
    <source>
        <dbReference type="ARBA" id="ARBA00023315"/>
    </source>
</evidence>
<dbReference type="SUPFAM" id="SSF51161">
    <property type="entry name" value="Trimeric LpxA-like enzymes"/>
    <property type="match status" value="1"/>
</dbReference>
<evidence type="ECO:0000313" key="3">
    <source>
        <dbReference type="EMBL" id="MFD2546266.1"/>
    </source>
</evidence>
<name>A0ABW5KBG7_9SPHI</name>
<dbReference type="PANTHER" id="PTHR43584">
    <property type="entry name" value="NUCLEOTIDYL TRANSFERASE"/>
    <property type="match status" value="1"/>
</dbReference>
<dbReference type="EMBL" id="JBHULR010000001">
    <property type="protein sequence ID" value="MFD2546266.1"/>
    <property type="molecule type" value="Genomic_DNA"/>
</dbReference>
<keyword evidence="2" id="KW-0012">Acyltransferase</keyword>
<dbReference type="InterPro" id="IPR050065">
    <property type="entry name" value="GlmU-like"/>
</dbReference>
<dbReference type="GO" id="GO:0016740">
    <property type="term" value="F:transferase activity"/>
    <property type="evidence" value="ECO:0007669"/>
    <property type="project" value="UniProtKB-KW"/>
</dbReference>
<evidence type="ECO:0000313" key="4">
    <source>
        <dbReference type="Proteomes" id="UP001597545"/>
    </source>
</evidence>
<dbReference type="Proteomes" id="UP001597545">
    <property type="component" value="Unassembled WGS sequence"/>
</dbReference>
<dbReference type="Gene3D" id="2.160.10.10">
    <property type="entry name" value="Hexapeptide repeat proteins"/>
    <property type="match status" value="1"/>
</dbReference>
<keyword evidence="4" id="KW-1185">Reference proteome</keyword>
<gene>
    <name evidence="3" type="ORF">ACFSR5_01265</name>
</gene>
<dbReference type="InterPro" id="IPR011004">
    <property type="entry name" value="Trimer_LpxA-like_sf"/>
</dbReference>
<organism evidence="3 4">
    <name type="scientific">Sphingobacterium suaedae</name>
    <dbReference type="NCBI Taxonomy" id="1686402"/>
    <lineage>
        <taxon>Bacteria</taxon>
        <taxon>Pseudomonadati</taxon>
        <taxon>Bacteroidota</taxon>
        <taxon>Sphingobacteriia</taxon>
        <taxon>Sphingobacteriales</taxon>
        <taxon>Sphingobacteriaceae</taxon>
        <taxon>Sphingobacterium</taxon>
    </lineage>
</organism>
<dbReference type="NCBIfam" id="TIGR03991">
    <property type="entry name" value="alt_bact_glmU"/>
    <property type="match status" value="1"/>
</dbReference>
<dbReference type="Pfam" id="PF13562">
    <property type="entry name" value="NTP_transf_4"/>
    <property type="match status" value="1"/>
</dbReference>
<evidence type="ECO:0000256" key="1">
    <source>
        <dbReference type="ARBA" id="ARBA00022679"/>
    </source>
</evidence>
<comment type="caution">
    <text evidence="3">The sequence shown here is derived from an EMBL/GenBank/DDBJ whole genome shotgun (WGS) entry which is preliminary data.</text>
</comment>
<protein>
    <submittedName>
        <fullName evidence="3">Sugar nucleotidyl transferase</fullName>
    </submittedName>
</protein>
<keyword evidence="1 3" id="KW-0808">Transferase</keyword>
<dbReference type="InterPro" id="IPR023917">
    <property type="entry name" value="Bifunctiontional_GlmU_bac-type"/>
</dbReference>